<evidence type="ECO:0000313" key="3">
    <source>
        <dbReference type="Proteomes" id="UP001604277"/>
    </source>
</evidence>
<evidence type="ECO:0000256" key="1">
    <source>
        <dbReference type="SAM" id="MobiDB-lite"/>
    </source>
</evidence>
<gene>
    <name evidence="2" type="ORF">Fot_43693</name>
</gene>
<dbReference type="AlphaFoldDB" id="A0ABD1R2A0"/>
<proteinExistence type="predicted"/>
<dbReference type="EMBL" id="JBFOLJ010000013">
    <property type="protein sequence ID" value="KAL2482249.1"/>
    <property type="molecule type" value="Genomic_DNA"/>
</dbReference>
<feature type="region of interest" description="Disordered" evidence="1">
    <location>
        <begin position="1"/>
        <end position="32"/>
    </location>
</feature>
<dbReference type="Proteomes" id="UP001604277">
    <property type="component" value="Unassembled WGS sequence"/>
</dbReference>
<reference evidence="3" key="1">
    <citation type="submission" date="2024-07" db="EMBL/GenBank/DDBJ databases">
        <title>Two chromosome-level genome assemblies of Korean endemic species Abeliophyllum distichum and Forsythia ovata (Oleaceae).</title>
        <authorList>
            <person name="Jang H."/>
        </authorList>
    </citation>
    <scope>NUCLEOTIDE SEQUENCE [LARGE SCALE GENOMIC DNA]</scope>
</reference>
<keyword evidence="3" id="KW-1185">Reference proteome</keyword>
<accession>A0ABD1R2A0</accession>
<feature type="compositionally biased region" description="Polar residues" evidence="1">
    <location>
        <begin position="1"/>
        <end position="12"/>
    </location>
</feature>
<organism evidence="2 3">
    <name type="scientific">Forsythia ovata</name>
    <dbReference type="NCBI Taxonomy" id="205694"/>
    <lineage>
        <taxon>Eukaryota</taxon>
        <taxon>Viridiplantae</taxon>
        <taxon>Streptophyta</taxon>
        <taxon>Embryophyta</taxon>
        <taxon>Tracheophyta</taxon>
        <taxon>Spermatophyta</taxon>
        <taxon>Magnoliopsida</taxon>
        <taxon>eudicotyledons</taxon>
        <taxon>Gunneridae</taxon>
        <taxon>Pentapetalae</taxon>
        <taxon>asterids</taxon>
        <taxon>lamiids</taxon>
        <taxon>Lamiales</taxon>
        <taxon>Oleaceae</taxon>
        <taxon>Forsythieae</taxon>
        <taxon>Forsythia</taxon>
    </lineage>
</organism>
<name>A0ABD1R2A0_9LAMI</name>
<comment type="caution">
    <text evidence="2">The sequence shown here is derived from an EMBL/GenBank/DDBJ whole genome shotgun (WGS) entry which is preliminary data.</text>
</comment>
<protein>
    <submittedName>
        <fullName evidence="2">AP2-like ethylene-responsive transcription factor BBM1</fullName>
    </submittedName>
</protein>
<evidence type="ECO:0000313" key="2">
    <source>
        <dbReference type="EMBL" id="KAL2482249.1"/>
    </source>
</evidence>
<sequence length="136" mass="14446">MEHDSGSNSVVYSNGAGGGGDRHPASYQLGSASNGNFAVPMGTIIVQEGLNQNQTNGFGENEVKPLSTYEKMFGSAGEPYQARNSINYESQQSSDGMEKASVYDQSSTNCNNWMPTGVPTFAVCHGGSTFTVWNDT</sequence>